<dbReference type="Pfam" id="PF14361">
    <property type="entry name" value="RsbRD_N"/>
    <property type="match status" value="1"/>
</dbReference>
<dbReference type="InterPro" id="IPR025736">
    <property type="entry name" value="PucR_C-HTH_dom"/>
</dbReference>
<evidence type="ECO:0000259" key="4">
    <source>
        <dbReference type="Pfam" id="PF17853"/>
    </source>
</evidence>
<dbReference type="InterPro" id="IPR025751">
    <property type="entry name" value="RsbRD_N_dom"/>
</dbReference>
<evidence type="ECO:0000313" key="5">
    <source>
        <dbReference type="EMBL" id="XAY04654.1"/>
    </source>
</evidence>
<evidence type="ECO:0008006" key="6">
    <source>
        <dbReference type="Google" id="ProtNLM"/>
    </source>
</evidence>
<organism evidence="5">
    <name type="scientific">Paraconexibacter sp. AEG42_29</name>
    <dbReference type="NCBI Taxonomy" id="2997339"/>
    <lineage>
        <taxon>Bacteria</taxon>
        <taxon>Bacillati</taxon>
        <taxon>Actinomycetota</taxon>
        <taxon>Thermoleophilia</taxon>
        <taxon>Solirubrobacterales</taxon>
        <taxon>Paraconexibacteraceae</taxon>
        <taxon>Paraconexibacter</taxon>
    </lineage>
</organism>
<dbReference type="PANTHER" id="PTHR33744:SF1">
    <property type="entry name" value="DNA-BINDING TRANSCRIPTIONAL ACTIVATOR ADER"/>
    <property type="match status" value="1"/>
</dbReference>
<feature type="domain" description="CdaR GGDEF-like" evidence="4">
    <location>
        <begin position="175"/>
        <end position="275"/>
    </location>
</feature>
<dbReference type="EMBL" id="CP114014">
    <property type="protein sequence ID" value="XAY04654.1"/>
    <property type="molecule type" value="Genomic_DNA"/>
</dbReference>
<dbReference type="KEGG" id="parq:DSM112329_01489"/>
<evidence type="ECO:0000256" key="1">
    <source>
        <dbReference type="ARBA" id="ARBA00006754"/>
    </source>
</evidence>
<sequence>MRALAAELLEDVSAIAEHLTAFVMREVGELVQTDDPTWQPTVYRAARSNASAILAMLAEGVAGSAAETPVEARAFYERQAEHDDGLVTVLRTYRLGIAELWQAWAAHVTTRCRDEPLVALEILRASMAEVSAYQDRMAEESAAHWRDTRLRKQRGLDRMPAEIVRGALAGDRVDDLAKLGYPPGAEHLAVAFEPESGEAAAALAARIRTRLALPTVALSHDAAHVVWIAMTQPAITDDAVGALVEPGPAVGIGHRNPGPAGFRVSHREATDALRMGAVRSASGVTWHADVALVATLSADPDRARAFVRRELGPLGDEGKQATRLRDTVLVFLGTGESHVRAARQLGVHEKTVTYRVRQAEQLLGRRVADRRVELEAALMVHRVLSRPDAEAPFLSPDDS</sequence>
<dbReference type="InterPro" id="IPR042070">
    <property type="entry name" value="PucR_C-HTH_sf"/>
</dbReference>
<dbReference type="Gene3D" id="1.10.10.2840">
    <property type="entry name" value="PucR C-terminal helix-turn-helix domain"/>
    <property type="match status" value="1"/>
</dbReference>
<comment type="similarity">
    <text evidence="1">Belongs to the CdaR family.</text>
</comment>
<accession>A0AAU7ASR6</accession>
<dbReference type="InterPro" id="IPR051448">
    <property type="entry name" value="CdaR-like_regulators"/>
</dbReference>
<protein>
    <recommendedName>
        <fullName evidence="6">PucR family transcriptional regulator</fullName>
    </recommendedName>
</protein>
<dbReference type="Pfam" id="PF17853">
    <property type="entry name" value="GGDEF_2"/>
    <property type="match status" value="1"/>
</dbReference>
<feature type="domain" description="PucR C-terminal helix-turn-helix" evidence="2">
    <location>
        <begin position="324"/>
        <end position="379"/>
    </location>
</feature>
<evidence type="ECO:0000259" key="3">
    <source>
        <dbReference type="Pfam" id="PF14361"/>
    </source>
</evidence>
<reference evidence="5" key="1">
    <citation type="submission" date="2022-12" db="EMBL/GenBank/DDBJ databases">
        <title>Paraconexibacter alkalitolerans sp. nov. and Baekduia alba sp. nov., isolated from soil and emended description of the genera Paraconexibacter (Chun et al., 2020) and Baekduia (An et al., 2020).</title>
        <authorList>
            <person name="Vieira S."/>
            <person name="Huber K.J."/>
            <person name="Geppert A."/>
            <person name="Wolf J."/>
            <person name="Neumann-Schaal M."/>
            <person name="Muesken M."/>
            <person name="Overmann J."/>
        </authorList>
    </citation>
    <scope>NUCLEOTIDE SEQUENCE</scope>
    <source>
        <strain evidence="5">AEG42_29</strain>
    </source>
</reference>
<feature type="domain" description="RsbT co-antagonist protein RsbRD N-terminal" evidence="3">
    <location>
        <begin position="14"/>
        <end position="157"/>
    </location>
</feature>
<proteinExistence type="inferred from homology"/>
<gene>
    <name evidence="5" type="ORF">DSM112329_01489</name>
</gene>
<dbReference type="InterPro" id="IPR041522">
    <property type="entry name" value="CdaR_GGDEF"/>
</dbReference>
<dbReference type="AlphaFoldDB" id="A0AAU7ASR6"/>
<dbReference type="Pfam" id="PF13556">
    <property type="entry name" value="HTH_30"/>
    <property type="match status" value="1"/>
</dbReference>
<evidence type="ECO:0000259" key="2">
    <source>
        <dbReference type="Pfam" id="PF13556"/>
    </source>
</evidence>
<dbReference type="PANTHER" id="PTHR33744">
    <property type="entry name" value="CARBOHYDRATE DIACID REGULATOR"/>
    <property type="match status" value="1"/>
</dbReference>
<name>A0AAU7ASR6_9ACTN</name>